<gene>
    <name evidence="2" type="primary">ND4L</name>
</gene>
<keyword evidence="1" id="KW-0812">Transmembrane</keyword>
<organism evidence="2">
    <name type="scientific">Tyrannophaedusa iotaptyx</name>
    <dbReference type="NCBI Taxonomy" id="1885866"/>
    <lineage>
        <taxon>Eukaryota</taxon>
        <taxon>Metazoa</taxon>
        <taxon>Spiralia</taxon>
        <taxon>Lophotrochozoa</taxon>
        <taxon>Mollusca</taxon>
        <taxon>Gastropoda</taxon>
        <taxon>Heterobranchia</taxon>
        <taxon>Euthyneura</taxon>
        <taxon>Panpulmonata</taxon>
        <taxon>Eupulmonata</taxon>
        <taxon>Stylommatophora</taxon>
        <taxon>Helicina</taxon>
        <taxon>Clausilioidea</taxon>
        <taxon>Clausiliidae</taxon>
        <taxon>Phaedusinae</taxon>
        <taxon>Tyrannophaedusa</taxon>
    </lineage>
</organism>
<keyword evidence="1" id="KW-1133">Transmembrane helix</keyword>
<evidence type="ECO:0000313" key="2">
    <source>
        <dbReference type="EMBL" id="BBA10619.1"/>
    </source>
</evidence>
<dbReference type="AlphaFoldDB" id="A0A224ABZ4"/>
<dbReference type="Gene3D" id="1.10.287.3510">
    <property type="match status" value="1"/>
</dbReference>
<keyword evidence="1" id="KW-0472">Membrane</keyword>
<geneLocation type="mitochondrion" evidence="2"/>
<sequence>MFIFICLALLLVLLFLIFFMTKHSFLSSLLVLESMVLTTMVILISLFWVVGINLFMFVLLLTLSVCEAGLGLSLLLSYIKTTGSDNIYSSLPFMS</sequence>
<name>A0A224ABZ4_9EUPU</name>
<feature type="transmembrane region" description="Helical" evidence="1">
    <location>
        <begin position="29"/>
        <end position="50"/>
    </location>
</feature>
<dbReference type="EMBL" id="LC172081">
    <property type="protein sequence ID" value="BBA10619.1"/>
    <property type="molecule type" value="Genomic_DNA"/>
</dbReference>
<accession>A0A224ABZ4</accession>
<keyword evidence="2" id="KW-0496">Mitochondrion</keyword>
<proteinExistence type="predicted"/>
<feature type="transmembrane region" description="Helical" evidence="1">
    <location>
        <begin position="57"/>
        <end position="79"/>
    </location>
</feature>
<protein>
    <submittedName>
        <fullName evidence="2">NADH dehydrogenase subunit 4L</fullName>
    </submittedName>
</protein>
<reference evidence="2" key="1">
    <citation type="journal article" date="2017" name="Zool. J. Linn. Soc.">
        <title>Molecular phylogeny, frequent parallel evolution and new system of Japanese clausiliid land snails (Gastropoda: Stylommatophora).</title>
        <authorList>
            <person name="Motochin R."/>
            <person name="Wang M."/>
            <person name="Ueshima R."/>
        </authorList>
    </citation>
    <scope>NUCLEOTIDE SEQUENCE</scope>
    <source>
        <strain evidence="2">C715</strain>
        <tissue evidence="2">Muscle</tissue>
    </source>
</reference>
<evidence type="ECO:0000256" key="1">
    <source>
        <dbReference type="SAM" id="Phobius"/>
    </source>
</evidence>